<keyword evidence="3" id="KW-1185">Reference proteome</keyword>
<dbReference type="AlphaFoldDB" id="A0A8J3QT85"/>
<dbReference type="EMBL" id="BONZ01000049">
    <property type="protein sequence ID" value="GIH17040.1"/>
    <property type="molecule type" value="Genomic_DNA"/>
</dbReference>
<gene>
    <name evidence="2" type="ORF">Raf01_52120</name>
</gene>
<dbReference type="Gene3D" id="3.40.50.720">
    <property type="entry name" value="NAD(P)-binding Rossmann-like Domain"/>
    <property type="match status" value="1"/>
</dbReference>
<comment type="caution">
    <text evidence="2">The sequence shown here is derived from an EMBL/GenBank/DDBJ whole genome shotgun (WGS) entry which is preliminary data.</text>
</comment>
<dbReference type="SUPFAM" id="SSF50129">
    <property type="entry name" value="GroES-like"/>
    <property type="match status" value="1"/>
</dbReference>
<dbReference type="PROSITE" id="PS01162">
    <property type="entry name" value="QOR_ZETA_CRYSTAL"/>
    <property type="match status" value="1"/>
</dbReference>
<feature type="domain" description="Enoyl reductase (ER)" evidence="1">
    <location>
        <begin position="10"/>
        <end position="322"/>
    </location>
</feature>
<dbReference type="GO" id="GO:0016491">
    <property type="term" value="F:oxidoreductase activity"/>
    <property type="evidence" value="ECO:0007669"/>
    <property type="project" value="InterPro"/>
</dbReference>
<dbReference type="Pfam" id="PF13602">
    <property type="entry name" value="ADH_zinc_N_2"/>
    <property type="match status" value="1"/>
</dbReference>
<reference evidence="2" key="1">
    <citation type="submission" date="2021-01" db="EMBL/GenBank/DDBJ databases">
        <title>Whole genome shotgun sequence of Rugosimonospora africana NBRC 104875.</title>
        <authorList>
            <person name="Komaki H."/>
            <person name="Tamura T."/>
        </authorList>
    </citation>
    <scope>NUCLEOTIDE SEQUENCE</scope>
    <source>
        <strain evidence="2">NBRC 104875</strain>
    </source>
</reference>
<dbReference type="InterPro" id="IPR011032">
    <property type="entry name" value="GroES-like_sf"/>
</dbReference>
<dbReference type="InterPro" id="IPR051397">
    <property type="entry name" value="Zn-ADH-like_protein"/>
</dbReference>
<dbReference type="Gene3D" id="3.90.180.10">
    <property type="entry name" value="Medium-chain alcohol dehydrogenases, catalytic domain"/>
    <property type="match status" value="1"/>
</dbReference>
<dbReference type="InterPro" id="IPR013154">
    <property type="entry name" value="ADH-like_N"/>
</dbReference>
<evidence type="ECO:0000259" key="1">
    <source>
        <dbReference type="SMART" id="SM00829"/>
    </source>
</evidence>
<dbReference type="SMART" id="SM00829">
    <property type="entry name" value="PKS_ER"/>
    <property type="match status" value="1"/>
</dbReference>
<dbReference type="Pfam" id="PF08240">
    <property type="entry name" value="ADH_N"/>
    <property type="match status" value="1"/>
</dbReference>
<sequence>MRAVRFDGYGGPEVLTVGEVPVPRPGDGEVLIEVGAAGVTLPIVRLTRGGPDGGVPLPHVPGGEVAGRIVRLGSGVPERPGTGWQVGQRVTGLAFSGAYAQFAAVPVEFLDRVPDGVDDADAVALVRSGHVASAALHLAGLREGESEGERVLVTSAAGGVGHLAVQLARALGAGRVVAAIGGGSAKKEFLRGLGADRIVTYAEARAGLDESFDVVLDGTGADVQDSCLAALAPLGRLVSFNATGGKVDVNELRMTARTVIGLAMRHFAEHRRDVYDRHGQRLWELLASGAVRPAIHAVLPLEQAADAYRVIEARANLGKIVLNPMA</sequence>
<dbReference type="RefSeq" id="WP_203920592.1">
    <property type="nucleotide sequence ID" value="NZ_BONZ01000049.1"/>
</dbReference>
<evidence type="ECO:0000313" key="3">
    <source>
        <dbReference type="Proteomes" id="UP000642748"/>
    </source>
</evidence>
<proteinExistence type="predicted"/>
<dbReference type="PANTHER" id="PTHR43677:SF4">
    <property type="entry name" value="QUINONE OXIDOREDUCTASE-LIKE PROTEIN 2"/>
    <property type="match status" value="1"/>
</dbReference>
<name>A0A8J3QT85_9ACTN</name>
<protein>
    <submittedName>
        <fullName evidence="2">Oxidoreductase</fullName>
    </submittedName>
</protein>
<organism evidence="2 3">
    <name type="scientific">Rugosimonospora africana</name>
    <dbReference type="NCBI Taxonomy" id="556532"/>
    <lineage>
        <taxon>Bacteria</taxon>
        <taxon>Bacillati</taxon>
        <taxon>Actinomycetota</taxon>
        <taxon>Actinomycetes</taxon>
        <taxon>Micromonosporales</taxon>
        <taxon>Micromonosporaceae</taxon>
        <taxon>Rugosimonospora</taxon>
    </lineage>
</organism>
<accession>A0A8J3QT85</accession>
<dbReference type="PANTHER" id="PTHR43677">
    <property type="entry name" value="SHORT-CHAIN DEHYDROGENASE/REDUCTASE"/>
    <property type="match status" value="1"/>
</dbReference>
<dbReference type="GO" id="GO:0008270">
    <property type="term" value="F:zinc ion binding"/>
    <property type="evidence" value="ECO:0007669"/>
    <property type="project" value="InterPro"/>
</dbReference>
<dbReference type="InterPro" id="IPR036291">
    <property type="entry name" value="NAD(P)-bd_dom_sf"/>
</dbReference>
<dbReference type="InterPro" id="IPR002364">
    <property type="entry name" value="Quin_OxRdtase/zeta-crystal_CS"/>
</dbReference>
<dbReference type="Proteomes" id="UP000642748">
    <property type="component" value="Unassembled WGS sequence"/>
</dbReference>
<evidence type="ECO:0000313" key="2">
    <source>
        <dbReference type="EMBL" id="GIH17040.1"/>
    </source>
</evidence>
<dbReference type="SUPFAM" id="SSF51735">
    <property type="entry name" value="NAD(P)-binding Rossmann-fold domains"/>
    <property type="match status" value="1"/>
</dbReference>
<dbReference type="InterPro" id="IPR020843">
    <property type="entry name" value="ER"/>
</dbReference>